<evidence type="ECO:0000256" key="15">
    <source>
        <dbReference type="RuleBase" id="RU362033"/>
    </source>
</evidence>
<comment type="catalytic activity">
    <reaction evidence="11 15">
        <text>ATP + H2O + phospholipidSide 1 = ADP + phosphate + phospholipidSide 2.</text>
        <dbReference type="EC" id="7.6.2.1"/>
    </reaction>
</comment>
<feature type="transmembrane region" description="Helical" evidence="15">
    <location>
        <begin position="756"/>
        <end position="775"/>
    </location>
</feature>
<evidence type="ECO:0000256" key="11">
    <source>
        <dbReference type="ARBA" id="ARBA00034036"/>
    </source>
</evidence>
<dbReference type="InterPro" id="IPR001757">
    <property type="entry name" value="P_typ_ATPase"/>
</dbReference>
<keyword evidence="4 14" id="KW-0479">Metal-binding</keyword>
<feature type="binding site" evidence="13">
    <location>
        <position position="231"/>
    </location>
    <ligand>
        <name>ATP</name>
        <dbReference type="ChEBI" id="CHEBI:30616"/>
    </ligand>
</feature>
<dbReference type="Pfam" id="PF16212">
    <property type="entry name" value="PhoLip_ATPase_C"/>
    <property type="match status" value="1"/>
</dbReference>
<feature type="domain" description="P-type ATPase C-terminal" evidence="16">
    <location>
        <begin position="586"/>
        <end position="785"/>
    </location>
</feature>
<comment type="similarity">
    <text evidence="2 15">Belongs to the cation transport ATPase (P-type) (TC 3.A.3) family. Type IV subfamily.</text>
</comment>
<evidence type="ECO:0000256" key="2">
    <source>
        <dbReference type="ARBA" id="ARBA00008109"/>
    </source>
</evidence>
<keyword evidence="8 15" id="KW-1278">Translocase</keyword>
<feature type="binding site" evidence="13">
    <location>
        <position position="421"/>
    </location>
    <ligand>
        <name>ATP</name>
        <dbReference type="ChEBI" id="CHEBI:30616"/>
    </ligand>
</feature>
<feature type="binding site" evidence="13">
    <location>
        <position position="295"/>
    </location>
    <ligand>
        <name>ATP</name>
        <dbReference type="ChEBI" id="CHEBI:30616"/>
    </ligand>
</feature>
<dbReference type="Gene3D" id="3.40.1110.10">
    <property type="entry name" value="Calcium-transporting ATPase, cytoplasmic domain N"/>
    <property type="match status" value="2"/>
</dbReference>
<dbReference type="NCBIfam" id="TIGR01494">
    <property type="entry name" value="ATPase_P-type"/>
    <property type="match status" value="2"/>
</dbReference>
<evidence type="ECO:0000256" key="6">
    <source>
        <dbReference type="ARBA" id="ARBA00022840"/>
    </source>
</evidence>
<dbReference type="FunFam" id="3.40.1110.10:FF:000230">
    <property type="entry name" value="Phospholipid-transporting ATPase"/>
    <property type="match status" value="1"/>
</dbReference>
<keyword evidence="3 15" id="KW-0812">Transmembrane</keyword>
<dbReference type="Gene3D" id="3.40.50.1000">
    <property type="entry name" value="HAD superfamily/HAD-like"/>
    <property type="match status" value="2"/>
</dbReference>
<dbReference type="Gene3D" id="1.20.1110.10">
    <property type="entry name" value="Calcium-transporting ATPase, transmembrane domain"/>
    <property type="match status" value="1"/>
</dbReference>
<feature type="binding site" evidence="13">
    <location>
        <position position="112"/>
    </location>
    <ligand>
        <name>ATP</name>
        <dbReference type="ChEBI" id="CHEBI:30616"/>
    </ligand>
</feature>
<comment type="caution">
    <text evidence="17">The sequence shown here is derived from an EMBL/GenBank/DDBJ whole genome shotgun (WGS) entry which is preliminary data.</text>
</comment>
<dbReference type="InterPro" id="IPR006539">
    <property type="entry name" value="P-type_ATPase_IV"/>
</dbReference>
<dbReference type="SUPFAM" id="SSF81665">
    <property type="entry name" value="Calcium ATPase, transmembrane domain M"/>
    <property type="match status" value="1"/>
</dbReference>
<keyword evidence="18" id="KW-1185">Reference proteome</keyword>
<organism evidence="17 18">
    <name type="scientific">Coptis chinensis</name>
    <dbReference type="NCBI Taxonomy" id="261450"/>
    <lineage>
        <taxon>Eukaryota</taxon>
        <taxon>Viridiplantae</taxon>
        <taxon>Streptophyta</taxon>
        <taxon>Embryophyta</taxon>
        <taxon>Tracheophyta</taxon>
        <taxon>Spermatophyta</taxon>
        <taxon>Magnoliopsida</taxon>
        <taxon>Ranunculales</taxon>
        <taxon>Ranunculaceae</taxon>
        <taxon>Coptidoideae</taxon>
        <taxon>Coptis</taxon>
    </lineage>
</organism>
<protein>
    <recommendedName>
        <fullName evidence="15">Phospholipid-transporting ATPase</fullName>
        <ecNumber evidence="15">7.6.2.1</ecNumber>
    </recommendedName>
</protein>
<comment type="subcellular location">
    <subcellularLocation>
        <location evidence="1 15">Membrane</location>
        <topology evidence="1 15">Multi-pass membrane protein</topology>
    </subcellularLocation>
</comment>
<dbReference type="OrthoDB" id="377733at2759"/>
<feature type="binding site" evidence="14">
    <location>
        <position position="111"/>
    </location>
    <ligand>
        <name>Mg(2+)</name>
        <dbReference type="ChEBI" id="CHEBI:18420"/>
    </ligand>
</feature>
<comment type="caution">
    <text evidence="15">Lacks conserved residue(s) required for the propagation of feature annotation.</text>
</comment>
<feature type="binding site" evidence="13">
    <location>
        <position position="498"/>
    </location>
    <ligand>
        <name>ATP</name>
        <dbReference type="ChEBI" id="CHEBI:30616"/>
    </ligand>
</feature>
<feature type="binding site" evidence="13">
    <location>
        <position position="504"/>
    </location>
    <ligand>
        <name>ATP</name>
        <dbReference type="ChEBI" id="CHEBI:30616"/>
    </ligand>
</feature>
<evidence type="ECO:0000256" key="14">
    <source>
        <dbReference type="PIRSR" id="PIRSR606539-3"/>
    </source>
</evidence>
<keyword evidence="6 13" id="KW-0067">ATP-binding</keyword>
<dbReference type="PANTHER" id="PTHR24092:SF148">
    <property type="entry name" value="PHOSPHOLIPID-TRANSPORTING ATPASE"/>
    <property type="match status" value="1"/>
</dbReference>
<evidence type="ECO:0000256" key="9">
    <source>
        <dbReference type="ARBA" id="ARBA00022989"/>
    </source>
</evidence>
<evidence type="ECO:0000256" key="10">
    <source>
        <dbReference type="ARBA" id="ARBA00023136"/>
    </source>
</evidence>
<dbReference type="InterPro" id="IPR018303">
    <property type="entry name" value="ATPase_P-typ_P_site"/>
</dbReference>
<feature type="transmembrane region" description="Helical" evidence="15">
    <location>
        <begin position="686"/>
        <end position="707"/>
    </location>
</feature>
<feature type="binding site" evidence="13">
    <location>
        <position position="272"/>
    </location>
    <ligand>
        <name>ATP</name>
        <dbReference type="ChEBI" id="CHEBI:30616"/>
    </ligand>
</feature>
<keyword evidence="7 14" id="KW-0460">Magnesium</keyword>
<evidence type="ECO:0000256" key="3">
    <source>
        <dbReference type="ARBA" id="ARBA00022692"/>
    </source>
</evidence>
<dbReference type="NCBIfam" id="TIGR01652">
    <property type="entry name" value="ATPase-Plipid"/>
    <property type="match status" value="1"/>
</dbReference>
<feature type="binding site" evidence="13">
    <location>
        <position position="113"/>
    </location>
    <ligand>
        <name>ATP</name>
        <dbReference type="ChEBI" id="CHEBI:30616"/>
    </ligand>
</feature>
<reference evidence="17 18" key="1">
    <citation type="submission" date="2020-10" db="EMBL/GenBank/DDBJ databases">
        <title>The Coptis chinensis genome and diversification of protoberbering-type alkaloids.</title>
        <authorList>
            <person name="Wang B."/>
            <person name="Shu S."/>
            <person name="Song C."/>
            <person name="Liu Y."/>
        </authorList>
    </citation>
    <scope>NUCLEOTIDE SEQUENCE [LARGE SCALE GENOMIC DNA]</scope>
    <source>
        <strain evidence="17">HL-2020</strain>
        <tissue evidence="17">Leaf</tissue>
    </source>
</reference>
<dbReference type="InterPro" id="IPR023299">
    <property type="entry name" value="ATPase_P-typ_cyto_dom_N"/>
</dbReference>
<dbReference type="GO" id="GO:0140326">
    <property type="term" value="F:ATPase-coupled intramembrane lipid transporter activity"/>
    <property type="evidence" value="ECO:0007669"/>
    <property type="project" value="UniProtKB-EC"/>
</dbReference>
<keyword evidence="9 15" id="KW-1133">Transmembrane helix</keyword>
<feature type="transmembrane region" description="Helical" evidence="15">
    <location>
        <begin position="43"/>
        <end position="63"/>
    </location>
</feature>
<feature type="transmembrane region" description="Helical" evidence="15">
    <location>
        <begin position="658"/>
        <end position="680"/>
    </location>
</feature>
<evidence type="ECO:0000256" key="4">
    <source>
        <dbReference type="ARBA" id="ARBA00022723"/>
    </source>
</evidence>
<dbReference type="InterPro" id="IPR036412">
    <property type="entry name" value="HAD-like_sf"/>
</dbReference>
<keyword evidence="5 13" id="KW-0547">Nucleotide-binding</keyword>
<dbReference type="SUPFAM" id="SSF56784">
    <property type="entry name" value="HAD-like"/>
    <property type="match status" value="1"/>
</dbReference>
<evidence type="ECO:0000313" key="17">
    <source>
        <dbReference type="EMBL" id="KAF9595870.1"/>
    </source>
</evidence>
<feature type="active site" description="4-aspartylphosphate intermediate" evidence="12">
    <location>
        <position position="111"/>
    </location>
</feature>
<name>A0A835LIB8_9MAGN</name>
<evidence type="ECO:0000259" key="16">
    <source>
        <dbReference type="Pfam" id="PF16212"/>
    </source>
</evidence>
<dbReference type="GO" id="GO:0005886">
    <property type="term" value="C:plasma membrane"/>
    <property type="evidence" value="ECO:0007669"/>
    <property type="project" value="TreeGrafter"/>
</dbReference>
<feature type="transmembrane region" description="Helical" evidence="15">
    <location>
        <begin position="714"/>
        <end position="736"/>
    </location>
</feature>
<dbReference type="Pfam" id="PF13246">
    <property type="entry name" value="Cation_ATPase"/>
    <property type="match status" value="1"/>
</dbReference>
<evidence type="ECO:0000256" key="13">
    <source>
        <dbReference type="PIRSR" id="PIRSR606539-2"/>
    </source>
</evidence>
<dbReference type="EC" id="7.6.2.1" evidence="15"/>
<gene>
    <name evidence="17" type="ORF">IFM89_005356</name>
</gene>
<evidence type="ECO:0000313" key="18">
    <source>
        <dbReference type="Proteomes" id="UP000631114"/>
    </source>
</evidence>
<dbReference type="InterPro" id="IPR023298">
    <property type="entry name" value="ATPase_P-typ_TM_dom_sf"/>
</dbReference>
<evidence type="ECO:0000256" key="12">
    <source>
        <dbReference type="PIRSR" id="PIRSR606539-1"/>
    </source>
</evidence>
<dbReference type="PANTHER" id="PTHR24092">
    <property type="entry name" value="PROBABLE PHOSPHOLIPID-TRANSPORTING ATPASE"/>
    <property type="match status" value="1"/>
</dbReference>
<dbReference type="GO" id="GO:0000287">
    <property type="term" value="F:magnesium ion binding"/>
    <property type="evidence" value="ECO:0007669"/>
    <property type="project" value="UniProtKB-UniRule"/>
</dbReference>
<dbReference type="GO" id="GO:0005524">
    <property type="term" value="F:ATP binding"/>
    <property type="evidence" value="ECO:0007669"/>
    <property type="project" value="UniProtKB-UniRule"/>
</dbReference>
<dbReference type="InterPro" id="IPR023214">
    <property type="entry name" value="HAD_sf"/>
</dbReference>
<feature type="binding site" evidence="14">
    <location>
        <position position="113"/>
    </location>
    <ligand>
        <name>Mg(2+)</name>
        <dbReference type="ChEBI" id="CHEBI:18420"/>
    </ligand>
</feature>
<feature type="binding site" evidence="13">
    <location>
        <position position="111"/>
    </location>
    <ligand>
        <name>ATP</name>
        <dbReference type="ChEBI" id="CHEBI:30616"/>
    </ligand>
</feature>
<dbReference type="Proteomes" id="UP000631114">
    <property type="component" value="Unassembled WGS sequence"/>
</dbReference>
<comment type="cofactor">
    <cofactor evidence="14">
        <name>Mg(2+)</name>
        <dbReference type="ChEBI" id="CHEBI:18420"/>
    </cofactor>
</comment>
<dbReference type="FunFam" id="3.40.50.1000:FF:000001">
    <property type="entry name" value="Phospholipid-transporting ATPase IC"/>
    <property type="match status" value="1"/>
</dbReference>
<sequence length="811" mass="91687">MGLWLLRHKDKLDILPYYRRSYITNGLNNGKYYRYYGLPMETFFSFLSSIIVFQIMIPISLYITMELVRLGQSYFMIEDEQMYDQSTNSRFQCRSLNINEDLGQIRYIFSDKTGTLTENKMEFRRAIVYGKDYGNSLHVGDDPSQEEGITGVSGRKRWKLKSEITVDDELVALLHKDLDGKERIAAHEFFLTLAACNTVIPILSRSSSGCMGVQIHGDVEAIDYQGESPDEQALVTAASAYGYTLIERTSGHIVIDVNGEKQRLDVLGLHEFDSVLKRMSVVIRFPNNAVKVLVKGADTSMFSILAKDTEISGHRIPVAVDTRQATQHYLTDYSSQGLRTLVVASRDLTDAELDEWQFSYEEASTSLTDRTTKLRQTAALIECRLNLLGATAIEDKLQEGVPETIESLRQAGIKVWVLTGDKQETAISIGISCKLLTSDMQQIIINGYSEDECRNLLADAKTKYGVKPAGYKNKNIELQKDVPAFDLAISCKVVLCCRVAPLQKAGIVDLIKSRTDDMTLAIGRWKGVSGYGIRFCNGTVPVFEKITPCAWALELSACWLFGFVQLLSQCCVCIDVVLTVDWGSVGFGYTQFQETRCSDFSTSSALTDWSSMLYSIIYTSVPTIVVGILDKDLSHRALLQFPKLYTSGHRHESYNMKLFWITMIDTMWQSLVLFYIPVFIYEDSTIDIWSLGSLWTIAVVVLVNIHLAMDIQRWLLITHVATWGSIFITFGCIVILDSIPIFPNYGTIYHLVKSPTYWLAILLVTILALLPRLLLKVIHQFFWPSDIQIAREAEILRRPNHLRTKTYQGST</sequence>
<dbReference type="PRINTS" id="PR00119">
    <property type="entry name" value="CATATPASE"/>
</dbReference>
<evidence type="ECO:0000256" key="1">
    <source>
        <dbReference type="ARBA" id="ARBA00004141"/>
    </source>
</evidence>
<dbReference type="GO" id="GO:0016887">
    <property type="term" value="F:ATP hydrolysis activity"/>
    <property type="evidence" value="ECO:0007669"/>
    <property type="project" value="InterPro"/>
</dbReference>
<feature type="binding site" evidence="13">
    <location>
        <position position="419"/>
    </location>
    <ligand>
        <name>ATP</name>
        <dbReference type="ChEBI" id="CHEBI:30616"/>
    </ligand>
</feature>
<feature type="binding site" evidence="13">
    <location>
        <position position="420"/>
    </location>
    <ligand>
        <name>ATP</name>
        <dbReference type="ChEBI" id="CHEBI:30616"/>
    </ligand>
</feature>
<accession>A0A835LIB8</accession>
<dbReference type="GO" id="GO:0045332">
    <property type="term" value="P:phospholipid translocation"/>
    <property type="evidence" value="ECO:0007669"/>
    <property type="project" value="TreeGrafter"/>
</dbReference>
<dbReference type="InterPro" id="IPR032630">
    <property type="entry name" value="P_typ_ATPase_c"/>
</dbReference>
<dbReference type="PROSITE" id="PS00154">
    <property type="entry name" value="ATPASE_E1_E2"/>
    <property type="match status" value="1"/>
</dbReference>
<dbReference type="SUPFAM" id="SSF81660">
    <property type="entry name" value="Metal cation-transporting ATPase, ATP-binding domain N"/>
    <property type="match status" value="1"/>
</dbReference>
<evidence type="ECO:0000256" key="5">
    <source>
        <dbReference type="ARBA" id="ARBA00022741"/>
    </source>
</evidence>
<feature type="binding site" evidence="13">
    <location>
        <position position="339"/>
    </location>
    <ligand>
        <name>ATP</name>
        <dbReference type="ChEBI" id="CHEBI:30616"/>
    </ligand>
</feature>
<proteinExistence type="inferred from homology"/>
<dbReference type="EMBL" id="JADFTS010000007">
    <property type="protein sequence ID" value="KAF9595870.1"/>
    <property type="molecule type" value="Genomic_DNA"/>
</dbReference>
<dbReference type="AlphaFoldDB" id="A0A835LIB8"/>
<evidence type="ECO:0000256" key="7">
    <source>
        <dbReference type="ARBA" id="ARBA00022842"/>
    </source>
</evidence>
<evidence type="ECO:0000256" key="8">
    <source>
        <dbReference type="ARBA" id="ARBA00022967"/>
    </source>
</evidence>
<keyword evidence="10 15" id="KW-0472">Membrane</keyword>